<dbReference type="Proteomes" id="UP000775872">
    <property type="component" value="Unassembled WGS sequence"/>
</dbReference>
<evidence type="ECO:0000313" key="3">
    <source>
        <dbReference type="Proteomes" id="UP000775872"/>
    </source>
</evidence>
<accession>A0A9N9VZ24</accession>
<evidence type="ECO:0000256" key="1">
    <source>
        <dbReference type="SAM" id="MobiDB-lite"/>
    </source>
</evidence>
<feature type="compositionally biased region" description="Basic residues" evidence="1">
    <location>
        <begin position="1"/>
        <end position="10"/>
    </location>
</feature>
<name>A0A9N9VZ24_9HYPO</name>
<dbReference type="EMBL" id="CABFOC020000002">
    <property type="protein sequence ID" value="CAH0041139.1"/>
    <property type="molecule type" value="Genomic_DNA"/>
</dbReference>
<dbReference type="AlphaFoldDB" id="A0A9N9VZ24"/>
<evidence type="ECO:0000313" key="2">
    <source>
        <dbReference type="EMBL" id="CAH0041139.1"/>
    </source>
</evidence>
<dbReference type="OrthoDB" id="5102470at2759"/>
<organism evidence="2 3">
    <name type="scientific">Clonostachys solani</name>
    <dbReference type="NCBI Taxonomy" id="160281"/>
    <lineage>
        <taxon>Eukaryota</taxon>
        <taxon>Fungi</taxon>
        <taxon>Dikarya</taxon>
        <taxon>Ascomycota</taxon>
        <taxon>Pezizomycotina</taxon>
        <taxon>Sordariomycetes</taxon>
        <taxon>Hypocreomycetidae</taxon>
        <taxon>Hypocreales</taxon>
        <taxon>Bionectriaceae</taxon>
        <taxon>Clonostachys</taxon>
    </lineage>
</organism>
<keyword evidence="3" id="KW-1185">Reference proteome</keyword>
<feature type="region of interest" description="Disordered" evidence="1">
    <location>
        <begin position="1"/>
        <end position="44"/>
    </location>
</feature>
<proteinExistence type="predicted"/>
<comment type="caution">
    <text evidence="2">The sequence shown here is derived from an EMBL/GenBank/DDBJ whole genome shotgun (WGS) entry which is preliminary data.</text>
</comment>
<gene>
    <name evidence="2" type="ORF">CSOL1703_00004165</name>
</gene>
<reference evidence="2" key="1">
    <citation type="submission" date="2021-10" db="EMBL/GenBank/DDBJ databases">
        <authorList>
            <person name="Piombo E."/>
        </authorList>
    </citation>
    <scope>NUCLEOTIDE SEQUENCE</scope>
</reference>
<sequence length="420" mass="47492">MQHTKRKRHADKISDERIQDGFMMGAKKRRVEGDSGKSSCRAPKDQHSNTDLFFYSNMKLSVWEKLQLGIAIGVSRENRKGDAIYSSFVETISHPGFGSYRRSPSKPFESLSDAQEAIGDQFGFTHFEGPPTPVEGDEPHIASQRLQAVTGARNPRRFMPFWDDMKYSYNGLIAEEPRAVGDDFRLTDVRRQLELACRTNGYRKLEVESLAFSRNGCELCKEMLQLSPSEQTWEQMELGDLVIDDEVGTITLYEADVTSISGATRTWTWFRIEKPLAVGDGRFPSEIRNLPNSWVIIAMPKRQVMQLSASYSNSTQQLTMSLQLTKDGVPSMICSDAPKVVASNLTGPKNFLGVSKMPGIRRNRRQRWWKQFRNLATLDALSWEAVQADMERFECLVEVVSKPGADFVEVGPAEKKAGKR</sequence>
<protein>
    <submittedName>
        <fullName evidence="2">Uncharacterized protein</fullName>
    </submittedName>
</protein>